<feature type="transmembrane region" description="Helical" evidence="1">
    <location>
        <begin position="80"/>
        <end position="102"/>
    </location>
</feature>
<feature type="transmembrane region" description="Helical" evidence="1">
    <location>
        <begin position="12"/>
        <end position="34"/>
    </location>
</feature>
<proteinExistence type="predicted"/>
<feature type="transmembrane region" description="Helical" evidence="1">
    <location>
        <begin position="200"/>
        <end position="220"/>
    </location>
</feature>
<feature type="transmembrane region" description="Helical" evidence="1">
    <location>
        <begin position="46"/>
        <end position="68"/>
    </location>
</feature>
<keyword evidence="3" id="KW-1185">Reference proteome</keyword>
<protein>
    <submittedName>
        <fullName evidence="2">Uncharacterized protein</fullName>
    </submittedName>
</protein>
<evidence type="ECO:0000256" key="1">
    <source>
        <dbReference type="SAM" id="Phobius"/>
    </source>
</evidence>
<feature type="transmembrane region" description="Helical" evidence="1">
    <location>
        <begin position="232"/>
        <end position="255"/>
    </location>
</feature>
<organism evidence="2 3">
    <name type="scientific">Microlunatus endophyticus</name>
    <dbReference type="NCBI Taxonomy" id="1716077"/>
    <lineage>
        <taxon>Bacteria</taxon>
        <taxon>Bacillati</taxon>
        <taxon>Actinomycetota</taxon>
        <taxon>Actinomycetes</taxon>
        <taxon>Propionibacteriales</taxon>
        <taxon>Propionibacteriaceae</taxon>
        <taxon>Microlunatus</taxon>
    </lineage>
</organism>
<feature type="transmembrane region" description="Helical" evidence="1">
    <location>
        <begin position="143"/>
        <end position="166"/>
    </location>
</feature>
<keyword evidence="1" id="KW-0472">Membrane</keyword>
<name>A0A917SFB2_9ACTN</name>
<keyword evidence="1" id="KW-0812">Transmembrane</keyword>
<gene>
    <name evidence="2" type="ORF">GCM10011575_41140</name>
</gene>
<feature type="transmembrane region" description="Helical" evidence="1">
    <location>
        <begin position="108"/>
        <end position="131"/>
    </location>
</feature>
<evidence type="ECO:0000313" key="3">
    <source>
        <dbReference type="Proteomes" id="UP000613840"/>
    </source>
</evidence>
<accession>A0A917SFB2</accession>
<evidence type="ECO:0000313" key="2">
    <source>
        <dbReference type="EMBL" id="GGL78557.1"/>
    </source>
</evidence>
<dbReference type="Proteomes" id="UP000613840">
    <property type="component" value="Unassembled WGS sequence"/>
</dbReference>
<dbReference type="EMBL" id="BMMZ01000013">
    <property type="protein sequence ID" value="GGL78557.1"/>
    <property type="molecule type" value="Genomic_DNA"/>
</dbReference>
<comment type="caution">
    <text evidence="2">The sequence shown here is derived from an EMBL/GenBank/DDBJ whole genome shotgun (WGS) entry which is preliminary data.</text>
</comment>
<reference evidence="2" key="2">
    <citation type="submission" date="2020-09" db="EMBL/GenBank/DDBJ databases">
        <authorList>
            <person name="Sun Q."/>
            <person name="Zhou Y."/>
        </authorList>
    </citation>
    <scope>NUCLEOTIDE SEQUENCE</scope>
    <source>
        <strain evidence="2">CGMCC 4.7306</strain>
    </source>
</reference>
<reference evidence="2" key="1">
    <citation type="journal article" date="2014" name="Int. J. Syst. Evol. Microbiol.">
        <title>Complete genome sequence of Corynebacterium casei LMG S-19264T (=DSM 44701T), isolated from a smear-ripened cheese.</title>
        <authorList>
            <consortium name="US DOE Joint Genome Institute (JGI-PGF)"/>
            <person name="Walter F."/>
            <person name="Albersmeier A."/>
            <person name="Kalinowski J."/>
            <person name="Ruckert C."/>
        </authorList>
    </citation>
    <scope>NUCLEOTIDE SEQUENCE</scope>
    <source>
        <strain evidence="2">CGMCC 4.7306</strain>
    </source>
</reference>
<feature type="transmembrane region" description="Helical" evidence="1">
    <location>
        <begin position="172"/>
        <end position="193"/>
    </location>
</feature>
<keyword evidence="1" id="KW-1133">Transmembrane helix</keyword>
<dbReference type="RefSeq" id="WP_188897348.1">
    <property type="nucleotide sequence ID" value="NZ_BMMZ01000013.1"/>
</dbReference>
<sequence>MNPHTSSLWPLLTLLARVLVVVVAAAIVPLVGHINPNPFSFTTDNIFWLAANWLTAAVLTVVAGASGLGVRRHADLLRTIAAIAIAIELLIVLIMVIVQAIGGARPELLAASVLRLVALLLASVTVVLAFLVSRGSAGQSLPLLGLGAVTLAALVAELAAIVDSWVPAGSSLFLYDAENLVLAACTVVGVWLAMRLTRAAVWAGAGVLAVLALVLVWSTIRNPSYNVPAAVISVYVIESLLAIAAVVTAILAAMATKPGRVPSNPA</sequence>
<dbReference type="AlphaFoldDB" id="A0A917SFB2"/>